<reference evidence="2" key="1">
    <citation type="journal article" date="2012" name="Proc. Natl. Acad. Sci. U.S.A.">
        <title>Genome sequence of the button mushroom Agaricus bisporus reveals mechanisms governing adaptation to a humic-rich ecological niche.</title>
        <authorList>
            <person name="Morin E."/>
            <person name="Kohler A."/>
            <person name="Baker A.R."/>
            <person name="Foulongne-Oriol M."/>
            <person name="Lombard V."/>
            <person name="Nagy L.G."/>
            <person name="Ohm R.A."/>
            <person name="Patyshakuliyeva A."/>
            <person name="Brun A."/>
            <person name="Aerts A.L."/>
            <person name="Bailey A.M."/>
            <person name="Billette C."/>
            <person name="Coutinho P.M."/>
            <person name="Deakin G."/>
            <person name="Doddapaneni H."/>
            <person name="Floudas D."/>
            <person name="Grimwood J."/>
            <person name="Hilden K."/>
            <person name="Kuees U."/>
            <person name="LaButti K.M."/>
            <person name="Lapidus A."/>
            <person name="Lindquist E.A."/>
            <person name="Lucas S.M."/>
            <person name="Murat C."/>
            <person name="Riley R.W."/>
            <person name="Salamov A.A."/>
            <person name="Schmutz J."/>
            <person name="Subramanian V."/>
            <person name="Woesten H.A.B."/>
            <person name="Xu J."/>
            <person name="Eastwood D.C."/>
            <person name="Foster G.D."/>
            <person name="Sonnenberg A.S."/>
            <person name="Cullen D."/>
            <person name="de Vries R.P."/>
            <person name="Lundell T."/>
            <person name="Hibbett D.S."/>
            <person name="Henrissat B."/>
            <person name="Burton K.S."/>
            <person name="Kerrigan R.W."/>
            <person name="Challen M.P."/>
            <person name="Grigoriev I.V."/>
            <person name="Martin F."/>
        </authorList>
    </citation>
    <scope>NUCLEOTIDE SEQUENCE [LARGE SCALE GENOMIC DNA]</scope>
    <source>
        <strain evidence="2">JB137-S8 / ATCC MYA-4627 / FGSC 10392</strain>
    </source>
</reference>
<dbReference type="Proteomes" id="UP000008493">
    <property type="component" value="Unassembled WGS sequence"/>
</dbReference>
<dbReference type="HOGENOM" id="CLU_959651_0_0_1"/>
<dbReference type="KEGG" id="abp:AGABI1DRAFT125574"/>
<keyword evidence="2" id="KW-1185">Reference proteome</keyword>
<name>K5Y4Y1_AGABU</name>
<dbReference type="AlphaFoldDB" id="K5Y4Y1"/>
<dbReference type="OrthoDB" id="5139510at2759"/>
<evidence type="ECO:0000313" key="1">
    <source>
        <dbReference type="EMBL" id="EKM83095.1"/>
    </source>
</evidence>
<evidence type="ECO:0008006" key="3">
    <source>
        <dbReference type="Google" id="ProtNLM"/>
    </source>
</evidence>
<dbReference type="GeneID" id="18826336"/>
<dbReference type="RefSeq" id="XP_007326932.1">
    <property type="nucleotide sequence ID" value="XM_007326870.1"/>
</dbReference>
<evidence type="ECO:0000313" key="2">
    <source>
        <dbReference type="Proteomes" id="UP000008493"/>
    </source>
</evidence>
<proteinExistence type="predicted"/>
<protein>
    <recommendedName>
        <fullName evidence="3">F-box domain-containing protein</fullName>
    </recommendedName>
</protein>
<accession>K5Y4Y1</accession>
<organism evidence="1 2">
    <name type="scientific">Agaricus bisporus var. burnettii (strain JB137-S8 / ATCC MYA-4627 / FGSC 10392)</name>
    <name type="common">White button mushroom</name>
    <dbReference type="NCBI Taxonomy" id="597362"/>
    <lineage>
        <taxon>Eukaryota</taxon>
        <taxon>Fungi</taxon>
        <taxon>Dikarya</taxon>
        <taxon>Basidiomycota</taxon>
        <taxon>Agaricomycotina</taxon>
        <taxon>Agaricomycetes</taxon>
        <taxon>Agaricomycetidae</taxon>
        <taxon>Agaricales</taxon>
        <taxon>Agaricineae</taxon>
        <taxon>Agaricaceae</taxon>
        <taxon>Agaricus</taxon>
    </lineage>
</organism>
<sequence length="265" mass="30584">MTGFHGLPEEISLKIVEFTITLDPLTGDRIEFNGLRSLRLVSKRFHNLASPHLFSTLRLEFKHAGDRCTSPDFMRCQEIIKALATRSTIVFHHTKKLYLCIGNLPFMDTQRLLFLDNIFDAICALENLRTVDWLFNSFYDPDELSINVIRALGKLSSFQGFRNLRFDNHPHPRLSFKPLSNLTIFRTSWGPKMPEHLLPEVAALLSRCPELIELSFDVASRHNHNLHEIFSEIGKLENAWDEIVLKGRKEGGIRFTVVHDYSKPQ</sequence>
<dbReference type="EMBL" id="JH971386">
    <property type="protein sequence ID" value="EKM83095.1"/>
    <property type="molecule type" value="Genomic_DNA"/>
</dbReference>
<gene>
    <name evidence="1" type="ORF">AGABI1DRAFT_125574</name>
</gene>
<dbReference type="InParanoid" id="K5Y4Y1"/>